<evidence type="ECO:0000313" key="3">
    <source>
        <dbReference type="Proteomes" id="UP000037442"/>
    </source>
</evidence>
<keyword evidence="1" id="KW-0812">Transmembrane</keyword>
<feature type="transmembrane region" description="Helical" evidence="1">
    <location>
        <begin position="12"/>
        <end position="33"/>
    </location>
</feature>
<feature type="transmembrane region" description="Helical" evidence="1">
    <location>
        <begin position="39"/>
        <end position="58"/>
    </location>
</feature>
<sequence>MTLLNLITIKNQLSFLTVYMYWCVAVFGLLLGLFEPKGLIVSAVFAGVGLILFWNKVIANRRRVTLDAASSQVVISSVSAFFKPKQRVYPLELFGSVHSYIQQGKSPVNRVELVTKTGGQALLLALFKPANVAPSFFSFPAQGENKNAERLRQEIAVHLGLVDRGFLGNRMFGAQLKD</sequence>
<dbReference type="EMBL" id="JNVD01000003">
    <property type="protein sequence ID" value="KOC30757.1"/>
    <property type="molecule type" value="Genomic_DNA"/>
</dbReference>
<evidence type="ECO:0000313" key="2">
    <source>
        <dbReference type="EMBL" id="KOC30757.1"/>
    </source>
</evidence>
<proteinExistence type="predicted"/>
<name>A0A0L7N970_COMTE</name>
<evidence type="ECO:0000256" key="1">
    <source>
        <dbReference type="SAM" id="Phobius"/>
    </source>
</evidence>
<dbReference type="RefSeq" id="WP_060710262.1">
    <property type="nucleotide sequence ID" value="NZ_JNVD01000003.1"/>
</dbReference>
<accession>A0A0L7N970</accession>
<dbReference type="PATRIC" id="fig|285.49.peg.3778"/>
<gene>
    <name evidence="2" type="ORF">GL58_18270</name>
</gene>
<organism evidence="2 3">
    <name type="scientific">Comamonas testosteroni</name>
    <name type="common">Pseudomonas testosteroni</name>
    <dbReference type="NCBI Taxonomy" id="285"/>
    <lineage>
        <taxon>Bacteria</taxon>
        <taxon>Pseudomonadati</taxon>
        <taxon>Pseudomonadota</taxon>
        <taxon>Betaproteobacteria</taxon>
        <taxon>Burkholderiales</taxon>
        <taxon>Comamonadaceae</taxon>
        <taxon>Comamonas</taxon>
    </lineage>
</organism>
<protein>
    <submittedName>
        <fullName evidence="2">Uncharacterized protein</fullName>
    </submittedName>
</protein>
<reference evidence="3" key="1">
    <citation type="submission" date="2014-06" db="EMBL/GenBank/DDBJ databases">
        <title>Draft genome sequence of C. testosteroni WDL7.</title>
        <authorList>
            <person name="Wu Y."/>
            <person name="Seshan H."/>
            <person name="Arumugam K."/>
        </authorList>
    </citation>
    <scope>NUCLEOTIDE SEQUENCE [LARGE SCALE GENOMIC DNA]</scope>
    <source>
        <strain evidence="3">WDL7</strain>
    </source>
</reference>
<dbReference type="Proteomes" id="UP000037442">
    <property type="component" value="Unassembled WGS sequence"/>
</dbReference>
<comment type="caution">
    <text evidence="2">The sequence shown here is derived from an EMBL/GenBank/DDBJ whole genome shotgun (WGS) entry which is preliminary data.</text>
</comment>
<keyword evidence="1" id="KW-0472">Membrane</keyword>
<dbReference type="AlphaFoldDB" id="A0A0L7N970"/>
<keyword evidence="1" id="KW-1133">Transmembrane helix</keyword>